<keyword evidence="7 11" id="KW-0274">FAD</keyword>
<evidence type="ECO:0000256" key="13">
    <source>
        <dbReference type="SAM" id="MobiDB-lite"/>
    </source>
</evidence>
<name>A0A4R6I089_9GAMM</name>
<evidence type="ECO:0000256" key="8">
    <source>
        <dbReference type="ARBA" id="ARBA00022842"/>
    </source>
</evidence>
<keyword evidence="8 11" id="KW-0460">Magnesium</keyword>
<keyword evidence="15" id="KW-1185">Reference proteome</keyword>
<keyword evidence="14" id="KW-0449">Lipoprotein</keyword>
<comment type="catalytic activity">
    <reaction evidence="10 11">
        <text>L-threonyl-[protein] + FAD = FMN-L-threonyl-[protein] + AMP + H(+)</text>
        <dbReference type="Rhea" id="RHEA:36847"/>
        <dbReference type="Rhea" id="RHEA-COMP:11060"/>
        <dbReference type="Rhea" id="RHEA-COMP:11061"/>
        <dbReference type="ChEBI" id="CHEBI:15378"/>
        <dbReference type="ChEBI" id="CHEBI:30013"/>
        <dbReference type="ChEBI" id="CHEBI:57692"/>
        <dbReference type="ChEBI" id="CHEBI:74257"/>
        <dbReference type="ChEBI" id="CHEBI:456215"/>
        <dbReference type="EC" id="2.7.1.180"/>
    </reaction>
</comment>
<sequence length="342" mass="35984">MSKTSTEPVRHALNGPTMGTRWQASFRAAPGFDTSRLRVALQAAVDEVDAQMSTWRPDSDLMRLNEAPVNERIALPVRLREVLALGLEIGRASGGAFDIGMGDAVAAWGFGPTEARGERIRTALAAPRRPAHEVLALEDGGVIKRAPITLDLNGIAKGYGVDRLAEVLAGLGIRDALVGIDGEMRAMGLRGDGEGWRIAVEAPDPAARAPHSILTLQDAAVATSGDYRHWVEVQGRRLSHTMDPGRGAPLAAPPASVTVVAPRCAEADAWATALMVLGAERGRVLAEAMGLNALFLIRDRGPGGVTTLGVGDLFSSAGLGTERPHRRNESTGGAADRPGLSR</sequence>
<feature type="binding site" evidence="12">
    <location>
        <position position="272"/>
    </location>
    <ligand>
        <name>Mg(2+)</name>
        <dbReference type="ChEBI" id="CHEBI:18420"/>
    </ligand>
</feature>
<dbReference type="AlphaFoldDB" id="A0A4R6I089"/>
<evidence type="ECO:0000256" key="10">
    <source>
        <dbReference type="ARBA" id="ARBA00048540"/>
    </source>
</evidence>
<proteinExistence type="inferred from homology"/>
<evidence type="ECO:0000256" key="6">
    <source>
        <dbReference type="ARBA" id="ARBA00022723"/>
    </source>
</evidence>
<organism evidence="14 15">
    <name type="scientific">Halomonas ventosae</name>
    <dbReference type="NCBI Taxonomy" id="229007"/>
    <lineage>
        <taxon>Bacteria</taxon>
        <taxon>Pseudomonadati</taxon>
        <taxon>Pseudomonadota</taxon>
        <taxon>Gammaproteobacteria</taxon>
        <taxon>Oceanospirillales</taxon>
        <taxon>Halomonadaceae</taxon>
        <taxon>Halomonas</taxon>
    </lineage>
</organism>
<comment type="cofactor">
    <cofactor evidence="12">
        <name>Mg(2+)</name>
        <dbReference type="ChEBI" id="CHEBI:18420"/>
    </cofactor>
    <cofactor evidence="12">
        <name>Mn(2+)</name>
        <dbReference type="ChEBI" id="CHEBI:29035"/>
    </cofactor>
    <text evidence="12">Magnesium. Can also use manganese.</text>
</comment>
<dbReference type="PIRSF" id="PIRSF006268">
    <property type="entry name" value="ApbE"/>
    <property type="match status" value="1"/>
</dbReference>
<protein>
    <recommendedName>
        <fullName evidence="3 11">FAD:protein FMN transferase</fullName>
        <ecNumber evidence="2 11">2.7.1.180</ecNumber>
    </recommendedName>
    <alternativeName>
        <fullName evidence="9 11">Flavin transferase</fullName>
    </alternativeName>
</protein>
<accession>A0A4R6I089</accession>
<evidence type="ECO:0000256" key="11">
    <source>
        <dbReference type="PIRNR" id="PIRNR006268"/>
    </source>
</evidence>
<gene>
    <name evidence="14" type="ORF">DFO68_102122</name>
</gene>
<keyword evidence="6 11" id="KW-0479">Metal-binding</keyword>
<evidence type="ECO:0000256" key="12">
    <source>
        <dbReference type="PIRSR" id="PIRSR006268-2"/>
    </source>
</evidence>
<dbReference type="RefSeq" id="WP_133481715.1">
    <property type="nucleotide sequence ID" value="NZ_SNWH01000002.1"/>
</dbReference>
<dbReference type="InterPro" id="IPR003374">
    <property type="entry name" value="ApbE-like_sf"/>
</dbReference>
<dbReference type="InterPro" id="IPR024932">
    <property type="entry name" value="ApbE"/>
</dbReference>
<dbReference type="OrthoDB" id="9778595at2"/>
<evidence type="ECO:0000256" key="7">
    <source>
        <dbReference type="ARBA" id="ARBA00022827"/>
    </source>
</evidence>
<evidence type="ECO:0000256" key="1">
    <source>
        <dbReference type="ARBA" id="ARBA00008282"/>
    </source>
</evidence>
<evidence type="ECO:0000256" key="3">
    <source>
        <dbReference type="ARBA" id="ARBA00016337"/>
    </source>
</evidence>
<dbReference type="Pfam" id="PF02424">
    <property type="entry name" value="ApbE"/>
    <property type="match status" value="1"/>
</dbReference>
<feature type="binding site" evidence="12">
    <location>
        <position position="268"/>
    </location>
    <ligand>
        <name>Mg(2+)</name>
        <dbReference type="ChEBI" id="CHEBI:18420"/>
    </ligand>
</feature>
<dbReference type="Proteomes" id="UP000295150">
    <property type="component" value="Unassembled WGS sequence"/>
</dbReference>
<keyword evidence="4 11" id="KW-0285">Flavoprotein</keyword>
<dbReference type="EC" id="2.7.1.180" evidence="2 11"/>
<dbReference type="EMBL" id="SNWH01000002">
    <property type="protein sequence ID" value="TDO15290.1"/>
    <property type="molecule type" value="Genomic_DNA"/>
</dbReference>
<evidence type="ECO:0000256" key="4">
    <source>
        <dbReference type="ARBA" id="ARBA00022630"/>
    </source>
</evidence>
<feature type="region of interest" description="Disordered" evidence="13">
    <location>
        <begin position="316"/>
        <end position="342"/>
    </location>
</feature>
<evidence type="ECO:0000256" key="2">
    <source>
        <dbReference type="ARBA" id="ARBA00011955"/>
    </source>
</evidence>
<keyword evidence="5 11" id="KW-0808">Transferase</keyword>
<feature type="binding site" evidence="12">
    <location>
        <position position="154"/>
    </location>
    <ligand>
        <name>Mg(2+)</name>
        <dbReference type="ChEBI" id="CHEBI:18420"/>
    </ligand>
</feature>
<reference evidence="14 15" key="1">
    <citation type="submission" date="2019-03" db="EMBL/GenBank/DDBJ databases">
        <title>Freshwater and sediment microbial communities from various areas in North America, analyzing microbe dynamics in response to fracking.</title>
        <authorList>
            <person name="Lamendella R."/>
        </authorList>
    </citation>
    <scope>NUCLEOTIDE SEQUENCE [LARGE SCALE GENOMIC DNA]</scope>
    <source>
        <strain evidence="14 15">1_TX</strain>
    </source>
</reference>
<evidence type="ECO:0000313" key="15">
    <source>
        <dbReference type="Proteomes" id="UP000295150"/>
    </source>
</evidence>
<dbReference type="PANTHER" id="PTHR30040">
    <property type="entry name" value="THIAMINE BIOSYNTHESIS LIPOPROTEIN APBE"/>
    <property type="match status" value="1"/>
</dbReference>
<evidence type="ECO:0000313" key="14">
    <source>
        <dbReference type="EMBL" id="TDO15290.1"/>
    </source>
</evidence>
<evidence type="ECO:0000256" key="5">
    <source>
        <dbReference type="ARBA" id="ARBA00022679"/>
    </source>
</evidence>
<comment type="similarity">
    <text evidence="1 11">Belongs to the ApbE family.</text>
</comment>
<dbReference type="PANTHER" id="PTHR30040:SF2">
    <property type="entry name" value="FAD:PROTEIN FMN TRANSFERASE"/>
    <property type="match status" value="1"/>
</dbReference>
<dbReference type="GO" id="GO:0016740">
    <property type="term" value="F:transferase activity"/>
    <property type="evidence" value="ECO:0007669"/>
    <property type="project" value="UniProtKB-UniRule"/>
</dbReference>
<dbReference type="Gene3D" id="3.10.520.10">
    <property type="entry name" value="ApbE-like domains"/>
    <property type="match status" value="1"/>
</dbReference>
<evidence type="ECO:0000256" key="9">
    <source>
        <dbReference type="ARBA" id="ARBA00031306"/>
    </source>
</evidence>
<comment type="caution">
    <text evidence="14">The sequence shown here is derived from an EMBL/GenBank/DDBJ whole genome shotgun (WGS) entry which is preliminary data.</text>
</comment>
<dbReference type="GO" id="GO:0046872">
    <property type="term" value="F:metal ion binding"/>
    <property type="evidence" value="ECO:0007669"/>
    <property type="project" value="UniProtKB-UniRule"/>
</dbReference>
<dbReference type="SUPFAM" id="SSF143631">
    <property type="entry name" value="ApbE-like"/>
    <property type="match status" value="1"/>
</dbReference>